<dbReference type="GO" id="GO:0016787">
    <property type="term" value="F:hydrolase activity"/>
    <property type="evidence" value="ECO:0007669"/>
    <property type="project" value="UniProtKB-KW"/>
</dbReference>
<dbReference type="NCBIfam" id="TIGR04520">
    <property type="entry name" value="ECF_ATPase_1"/>
    <property type="match status" value="1"/>
</dbReference>
<comment type="caution">
    <text evidence="10">The sequence shown here is derived from an EMBL/GenBank/DDBJ whole genome shotgun (WGS) entry which is preliminary data.</text>
</comment>
<dbReference type="InterPro" id="IPR003439">
    <property type="entry name" value="ABC_transporter-like_ATP-bd"/>
</dbReference>
<dbReference type="PANTHER" id="PTHR43553">
    <property type="entry name" value="HEAVY METAL TRANSPORTER"/>
    <property type="match status" value="1"/>
</dbReference>
<dbReference type="EMBL" id="JAUSUQ010000012">
    <property type="protein sequence ID" value="MDQ0340216.1"/>
    <property type="molecule type" value="Genomic_DNA"/>
</dbReference>
<evidence type="ECO:0000256" key="5">
    <source>
        <dbReference type="ARBA" id="ARBA00022741"/>
    </source>
</evidence>
<feature type="domain" description="ABC transporter" evidence="9">
    <location>
        <begin position="2"/>
        <end position="236"/>
    </location>
</feature>
<protein>
    <submittedName>
        <fullName evidence="10">Energy-coupling factor transport system ATP-binding protein</fullName>
        <ecNumber evidence="10">3.6.3.-</ecNumber>
    </submittedName>
</protein>
<dbReference type="NCBIfam" id="NF010167">
    <property type="entry name" value="PRK13648.1"/>
    <property type="match status" value="1"/>
</dbReference>
<dbReference type="SUPFAM" id="SSF52540">
    <property type="entry name" value="P-loop containing nucleoside triphosphate hydrolases"/>
    <property type="match status" value="1"/>
</dbReference>
<evidence type="ECO:0000256" key="8">
    <source>
        <dbReference type="ARBA" id="ARBA00023136"/>
    </source>
</evidence>
<reference evidence="10 11" key="1">
    <citation type="submission" date="2023-07" db="EMBL/GenBank/DDBJ databases">
        <title>Genomic Encyclopedia of Type Strains, Phase IV (KMG-IV): sequencing the most valuable type-strain genomes for metagenomic binning, comparative biology and taxonomic classification.</title>
        <authorList>
            <person name="Goeker M."/>
        </authorList>
    </citation>
    <scope>NUCLEOTIDE SEQUENCE [LARGE SCALE GENOMIC DNA]</scope>
    <source>
        <strain evidence="10 11">DSM 17740</strain>
    </source>
</reference>
<gene>
    <name evidence="10" type="ORF">J2S00_003021</name>
</gene>
<evidence type="ECO:0000256" key="6">
    <source>
        <dbReference type="ARBA" id="ARBA00022840"/>
    </source>
</evidence>
<dbReference type="Pfam" id="PF00005">
    <property type="entry name" value="ABC_tran"/>
    <property type="match status" value="1"/>
</dbReference>
<accession>A0ABU0CWE1</accession>
<evidence type="ECO:0000256" key="1">
    <source>
        <dbReference type="ARBA" id="ARBA00004202"/>
    </source>
</evidence>
<dbReference type="InterPro" id="IPR003593">
    <property type="entry name" value="AAA+_ATPase"/>
</dbReference>
<keyword evidence="11" id="KW-1185">Reference proteome</keyword>
<dbReference type="GO" id="GO:0005524">
    <property type="term" value="F:ATP binding"/>
    <property type="evidence" value="ECO:0007669"/>
    <property type="project" value="UniProtKB-KW"/>
</dbReference>
<dbReference type="Proteomes" id="UP001232445">
    <property type="component" value="Unassembled WGS sequence"/>
</dbReference>
<dbReference type="InterPro" id="IPR027417">
    <property type="entry name" value="P-loop_NTPase"/>
</dbReference>
<keyword evidence="5" id="KW-0547">Nucleotide-binding</keyword>
<dbReference type="InterPro" id="IPR050095">
    <property type="entry name" value="ECF_ABC_transporter_ATP-bd"/>
</dbReference>
<keyword evidence="3" id="KW-0813">Transport</keyword>
<dbReference type="PANTHER" id="PTHR43553:SF24">
    <property type="entry name" value="ENERGY-COUPLING FACTOR TRANSPORTER ATP-BINDING PROTEIN ECFA1"/>
    <property type="match status" value="1"/>
</dbReference>
<proteinExistence type="inferred from homology"/>
<evidence type="ECO:0000256" key="4">
    <source>
        <dbReference type="ARBA" id="ARBA00022475"/>
    </source>
</evidence>
<dbReference type="PROSITE" id="PS50893">
    <property type="entry name" value="ABC_TRANSPORTER_2"/>
    <property type="match status" value="1"/>
</dbReference>
<evidence type="ECO:0000259" key="9">
    <source>
        <dbReference type="PROSITE" id="PS50893"/>
    </source>
</evidence>
<evidence type="ECO:0000256" key="3">
    <source>
        <dbReference type="ARBA" id="ARBA00022448"/>
    </source>
</evidence>
<dbReference type="Gene3D" id="3.40.50.300">
    <property type="entry name" value="P-loop containing nucleotide triphosphate hydrolases"/>
    <property type="match status" value="1"/>
</dbReference>
<keyword evidence="4" id="KW-1003">Cell membrane</keyword>
<dbReference type="InterPro" id="IPR030947">
    <property type="entry name" value="EcfA_1"/>
</dbReference>
<evidence type="ECO:0000256" key="2">
    <source>
        <dbReference type="ARBA" id="ARBA00005417"/>
    </source>
</evidence>
<dbReference type="InterPro" id="IPR015856">
    <property type="entry name" value="ABC_transpr_CbiO/EcfA_su"/>
</dbReference>
<dbReference type="PROSITE" id="PS00211">
    <property type="entry name" value="ABC_TRANSPORTER_1"/>
    <property type="match status" value="1"/>
</dbReference>
<organism evidence="10 11">
    <name type="scientific">Caldalkalibacillus uzonensis</name>
    <dbReference type="NCBI Taxonomy" id="353224"/>
    <lineage>
        <taxon>Bacteria</taxon>
        <taxon>Bacillati</taxon>
        <taxon>Bacillota</taxon>
        <taxon>Bacilli</taxon>
        <taxon>Bacillales</taxon>
        <taxon>Bacillaceae</taxon>
        <taxon>Caldalkalibacillus</taxon>
    </lineage>
</organism>
<dbReference type="RefSeq" id="WP_307341461.1">
    <property type="nucleotide sequence ID" value="NZ_JAUSUQ010000012.1"/>
</dbReference>
<keyword evidence="10" id="KW-0378">Hydrolase</keyword>
<dbReference type="InterPro" id="IPR017871">
    <property type="entry name" value="ABC_transporter-like_CS"/>
</dbReference>
<dbReference type="SMART" id="SM00382">
    <property type="entry name" value="AAA"/>
    <property type="match status" value="1"/>
</dbReference>
<name>A0ABU0CWE1_9BACI</name>
<dbReference type="CDD" id="cd03225">
    <property type="entry name" value="ABC_cobalt_CbiO_domain1"/>
    <property type="match status" value="1"/>
</dbReference>
<evidence type="ECO:0000313" key="11">
    <source>
        <dbReference type="Proteomes" id="UP001232445"/>
    </source>
</evidence>
<keyword evidence="8" id="KW-0472">Membrane</keyword>
<keyword evidence="7" id="KW-1278">Translocase</keyword>
<evidence type="ECO:0000313" key="10">
    <source>
        <dbReference type="EMBL" id="MDQ0340216.1"/>
    </source>
</evidence>
<comment type="subcellular location">
    <subcellularLocation>
        <location evidence="1">Cell membrane</location>
        <topology evidence="1">Peripheral membrane protein</topology>
    </subcellularLocation>
</comment>
<evidence type="ECO:0000256" key="7">
    <source>
        <dbReference type="ARBA" id="ARBA00022967"/>
    </source>
</evidence>
<dbReference type="EC" id="3.6.3.-" evidence="10"/>
<sequence>MIQFENVSFSYTDMAEPLIKKISFSIKQGEWVAIIGPNGSGKSTIGKLINGLLIPDSGTIRVKGLDPAIDQERWQVRRTVGMVFQNPENQLVGTTVMDDVAFGLENLGVSPEDMLPIIQHSLKKVNLWEYREQEPHHLSGGQKQRLAIASVLAMKPEVLLFDEATSMLDPVGRQEVVAMMHLLHREGLTVINITHDMDEAQQAERVMLIAGGKIAADGPAREILSQADLLRTHRLDPPFAVEVREALKSQGLSLADTIHTKKELVEALWKLSQST</sequence>
<keyword evidence="6 10" id="KW-0067">ATP-binding</keyword>
<comment type="similarity">
    <text evidence="2">Belongs to the ABC transporter superfamily.</text>
</comment>